<reference evidence="5 6" key="1">
    <citation type="submission" date="2018-04" db="EMBL/GenBank/DDBJ databases">
        <title>Sphingobacterium sp. M46 Genome.</title>
        <authorList>
            <person name="Cheng J."/>
            <person name="Li Y."/>
        </authorList>
    </citation>
    <scope>NUCLEOTIDE SEQUENCE [LARGE SCALE GENOMIC DNA]</scope>
    <source>
        <strain evidence="5 6">M46</strain>
    </source>
</reference>
<feature type="signal peptide" evidence="3">
    <location>
        <begin position="1"/>
        <end position="19"/>
    </location>
</feature>
<keyword evidence="6" id="KW-1185">Reference proteome</keyword>
<dbReference type="EC" id="3.1.1.-" evidence="3"/>
<evidence type="ECO:0000259" key="4">
    <source>
        <dbReference type="Pfam" id="PF00135"/>
    </source>
</evidence>
<dbReference type="InterPro" id="IPR002018">
    <property type="entry name" value="CarbesteraseB"/>
</dbReference>
<dbReference type="SUPFAM" id="SSF53474">
    <property type="entry name" value="alpha/beta-Hydrolases"/>
    <property type="match status" value="1"/>
</dbReference>
<keyword evidence="2 3" id="KW-0378">Hydrolase</keyword>
<feature type="chain" id="PRO_5016485619" description="Carboxylic ester hydrolase" evidence="3">
    <location>
        <begin position="20"/>
        <end position="543"/>
    </location>
</feature>
<dbReference type="AlphaFoldDB" id="A0A363NVZ4"/>
<dbReference type="InterPro" id="IPR019819">
    <property type="entry name" value="Carboxylesterase_B_CS"/>
</dbReference>
<keyword evidence="3" id="KW-0732">Signal</keyword>
<gene>
    <name evidence="5" type="ORF">DCO56_08515</name>
</gene>
<dbReference type="OrthoDB" id="9775851at2"/>
<dbReference type="EMBL" id="QCXX01000002">
    <property type="protein sequence ID" value="PUV24982.1"/>
    <property type="molecule type" value="Genomic_DNA"/>
</dbReference>
<protein>
    <recommendedName>
        <fullName evidence="3">Carboxylic ester hydrolase</fullName>
        <ecNumber evidence="3">3.1.1.-</ecNumber>
    </recommendedName>
</protein>
<dbReference type="Proteomes" id="UP000250831">
    <property type="component" value="Unassembled WGS sequence"/>
</dbReference>
<feature type="domain" description="Carboxylesterase type B" evidence="4">
    <location>
        <begin position="20"/>
        <end position="522"/>
    </location>
</feature>
<comment type="similarity">
    <text evidence="1 3">Belongs to the type-B carboxylesterase/lipase family.</text>
</comment>
<evidence type="ECO:0000313" key="6">
    <source>
        <dbReference type="Proteomes" id="UP000250831"/>
    </source>
</evidence>
<dbReference type="PANTHER" id="PTHR11559">
    <property type="entry name" value="CARBOXYLESTERASE"/>
    <property type="match status" value="1"/>
</dbReference>
<dbReference type="PROSITE" id="PS00122">
    <property type="entry name" value="CARBOXYLESTERASE_B_1"/>
    <property type="match status" value="1"/>
</dbReference>
<sequence>MIKTFFTVAAFLLISFVFAQQPQVKVEEGIMEGITLSSGVQAFRGIPFAKPPVGNLRWKEPQPADHWTGIRKVDRFGNSPMQKPIYGDMRFRSPGISEDCLYLNVWRPKAGGSDKLPVLVYFYGGGFNAGDGSENRYDGESFAKEGIIVVTVNYRLGIFGFFAHPELTQESPKNASGNYGLLDQYAALAWVKKNIAAFGGDPDEVTIGGESAGSMSVSAQMSSPLSKGLFKRAIGQSGSVFNLRYGTISLGEQEQKGVAFATKVNAGNLDQLRKIPAAELLDRASEPGAFMTRLIIDGYFLPKSPLEIFEAGEQSKVSLLAGWTSTEAPYTAFTGKSYPSPDNYERLVREQFGARADEVLKLYPGKTESEVITSATALASDNFIVYSTWKWLDLQRINSGQPVYVYTFSKARPPMKAAYNNVETGLAGGIRKKSTTADKENLPPVLPGAFHASDIEYLLGNLKSNDVFDWTKDDYKASLLGQRYFINFIKTGNPNGKNLAVWPKTTATDKVMNILDLNIEAQASPEKFRDRYLFLDGLFIGKK</sequence>
<evidence type="ECO:0000256" key="3">
    <source>
        <dbReference type="RuleBase" id="RU361235"/>
    </source>
</evidence>
<dbReference type="Gene3D" id="3.40.50.1820">
    <property type="entry name" value="alpha/beta hydrolase"/>
    <property type="match status" value="1"/>
</dbReference>
<dbReference type="Pfam" id="PF00135">
    <property type="entry name" value="COesterase"/>
    <property type="match status" value="1"/>
</dbReference>
<name>A0A363NVZ4_9SPHI</name>
<dbReference type="InterPro" id="IPR029058">
    <property type="entry name" value="AB_hydrolase_fold"/>
</dbReference>
<evidence type="ECO:0000256" key="2">
    <source>
        <dbReference type="ARBA" id="ARBA00022801"/>
    </source>
</evidence>
<evidence type="ECO:0000256" key="1">
    <source>
        <dbReference type="ARBA" id="ARBA00005964"/>
    </source>
</evidence>
<organism evidence="5 6">
    <name type="scientific">Sphingobacterium athyrii</name>
    <dbReference type="NCBI Taxonomy" id="2152717"/>
    <lineage>
        <taxon>Bacteria</taxon>
        <taxon>Pseudomonadati</taxon>
        <taxon>Bacteroidota</taxon>
        <taxon>Sphingobacteriia</taxon>
        <taxon>Sphingobacteriales</taxon>
        <taxon>Sphingobacteriaceae</taxon>
        <taxon>Sphingobacterium</taxon>
    </lineage>
</organism>
<proteinExistence type="inferred from homology"/>
<accession>A0A363NVZ4</accession>
<dbReference type="PROSITE" id="PS00941">
    <property type="entry name" value="CARBOXYLESTERASE_B_2"/>
    <property type="match status" value="1"/>
</dbReference>
<dbReference type="InterPro" id="IPR019826">
    <property type="entry name" value="Carboxylesterase_B_AS"/>
</dbReference>
<comment type="caution">
    <text evidence="5">The sequence shown here is derived from an EMBL/GenBank/DDBJ whole genome shotgun (WGS) entry which is preliminary data.</text>
</comment>
<dbReference type="GO" id="GO:0016787">
    <property type="term" value="F:hydrolase activity"/>
    <property type="evidence" value="ECO:0007669"/>
    <property type="project" value="UniProtKB-KW"/>
</dbReference>
<dbReference type="InterPro" id="IPR050309">
    <property type="entry name" value="Type-B_Carboxylest/Lipase"/>
</dbReference>
<dbReference type="RefSeq" id="WP_108633313.1">
    <property type="nucleotide sequence ID" value="NZ_QCXX01000002.1"/>
</dbReference>
<evidence type="ECO:0000313" key="5">
    <source>
        <dbReference type="EMBL" id="PUV24982.1"/>
    </source>
</evidence>